<feature type="transmembrane region" description="Helical" evidence="1">
    <location>
        <begin position="92"/>
        <end position="110"/>
    </location>
</feature>
<feature type="compositionally biased region" description="Basic and acidic residues" evidence="2">
    <location>
        <begin position="597"/>
        <end position="611"/>
    </location>
</feature>
<keyword evidence="1" id="KW-0999">Mitochondrion inner membrane</keyword>
<accession>A0A9P6Q7Y1</accession>
<dbReference type="Pfam" id="PF09769">
    <property type="entry name" value="ApoO"/>
    <property type="match status" value="1"/>
</dbReference>
<dbReference type="PANTHER" id="PTHR28268:SF1">
    <property type="entry name" value="MICOS SUBUNIT MIC26"/>
    <property type="match status" value="1"/>
</dbReference>
<dbReference type="InterPro" id="IPR019166">
    <property type="entry name" value="MIC26/MIC27"/>
</dbReference>
<feature type="region of interest" description="Disordered" evidence="2">
    <location>
        <begin position="219"/>
        <end position="241"/>
    </location>
</feature>
<dbReference type="AlphaFoldDB" id="A0A9P6Q7Y1"/>
<feature type="region of interest" description="Disordered" evidence="2">
    <location>
        <begin position="393"/>
        <end position="621"/>
    </location>
</feature>
<feature type="compositionally biased region" description="Basic and acidic residues" evidence="2">
    <location>
        <begin position="64"/>
        <end position="73"/>
    </location>
</feature>
<organism evidence="3 4">
    <name type="scientific">Actinomortierella ambigua</name>
    <dbReference type="NCBI Taxonomy" id="1343610"/>
    <lineage>
        <taxon>Eukaryota</taxon>
        <taxon>Fungi</taxon>
        <taxon>Fungi incertae sedis</taxon>
        <taxon>Mucoromycota</taxon>
        <taxon>Mortierellomycotina</taxon>
        <taxon>Mortierellomycetes</taxon>
        <taxon>Mortierellales</taxon>
        <taxon>Mortierellaceae</taxon>
        <taxon>Actinomortierella</taxon>
    </lineage>
</organism>
<protein>
    <recommendedName>
        <fullName evidence="1">MICOS complex subunit</fullName>
    </recommendedName>
</protein>
<dbReference type="Proteomes" id="UP000807716">
    <property type="component" value="Unassembled WGS sequence"/>
</dbReference>
<feature type="region of interest" description="Disordered" evidence="2">
    <location>
        <begin position="59"/>
        <end position="86"/>
    </location>
</feature>
<dbReference type="GO" id="GO:0042407">
    <property type="term" value="P:cristae formation"/>
    <property type="evidence" value="ECO:0007669"/>
    <property type="project" value="InterPro"/>
</dbReference>
<feature type="compositionally biased region" description="Low complexity" evidence="2">
    <location>
        <begin position="432"/>
        <end position="444"/>
    </location>
</feature>
<feature type="region of interest" description="Disordered" evidence="2">
    <location>
        <begin position="353"/>
        <end position="377"/>
    </location>
</feature>
<feature type="compositionally biased region" description="Polar residues" evidence="2">
    <location>
        <begin position="545"/>
        <end position="557"/>
    </location>
</feature>
<dbReference type="GO" id="GO:0061617">
    <property type="term" value="C:MICOS complex"/>
    <property type="evidence" value="ECO:0007669"/>
    <property type="project" value="UniProtKB-UniRule"/>
</dbReference>
<evidence type="ECO:0000313" key="4">
    <source>
        <dbReference type="Proteomes" id="UP000807716"/>
    </source>
</evidence>
<feature type="compositionally biased region" description="Basic and acidic residues" evidence="2">
    <location>
        <begin position="229"/>
        <end position="241"/>
    </location>
</feature>
<feature type="region of interest" description="Disordered" evidence="2">
    <location>
        <begin position="302"/>
        <end position="331"/>
    </location>
</feature>
<comment type="subunit">
    <text evidence="1">Component of the mitochondrial contact site and cristae organizing system (MICOS) complex.</text>
</comment>
<name>A0A9P6Q7Y1_9FUNG</name>
<dbReference type="InterPro" id="IPR033181">
    <property type="entry name" value="Mic26_fungi"/>
</dbReference>
<dbReference type="OrthoDB" id="2399148at2759"/>
<keyword evidence="1" id="KW-0496">Mitochondrion</keyword>
<comment type="caution">
    <text evidence="3">The sequence shown here is derived from an EMBL/GenBank/DDBJ whole genome shotgun (WGS) entry which is preliminary data.</text>
</comment>
<feature type="compositionally biased region" description="Basic and acidic residues" evidence="2">
    <location>
        <begin position="730"/>
        <end position="747"/>
    </location>
</feature>
<feature type="compositionally biased region" description="Basic and acidic residues" evidence="2">
    <location>
        <begin position="448"/>
        <end position="457"/>
    </location>
</feature>
<comment type="subcellular location">
    <subcellularLocation>
        <location evidence="1">Mitochondrion inner membrane</location>
    </subcellularLocation>
</comment>
<keyword evidence="1" id="KW-0812">Transmembrane</keyword>
<evidence type="ECO:0000313" key="3">
    <source>
        <dbReference type="EMBL" id="KAG0259947.1"/>
    </source>
</evidence>
<sequence length="747" mass="85940">MYKAKSLAMTHRLRRFTQPVILVSSTVIGASIANARAKPLHCQRGETLDLADPPYRSSPYQHSFPDDRAEYRRSTRGRGTSMAAGQREEEELVPAVLYITAAGFVGAFLARKSNFLVRFVSPFAFALGAAAYTIPRTTNKLLDGLKTYDYRQIGQEAQHKVYHLQQSAVSAKDTVVGLAEGTVDFALGGFQAAEHKAKEVAHDLEDQSHKLQKKAQHAFEGVQRQSSHVAHELKDRSEEVAHDIKAKGREVAQDWKAKGQEVAHDLKAKGKEATQDWKAKGQEFAQDWKAKGQEVAQDWKAKGHEAANRAQASAESFKDDAEASAQKARQWVHSHVDEAQRTIPKEFDSFKRSAHEAGEHAKEEWSQRQRQVRQDVHDGAERGWDRVRNWAREEGEKLRERRKGEVEEEWPRGRSSRRSWVVDEEPSELQHEWQQQQQQQEHQQPSWREWHRTREARWQQQQQRYGDQENMEASPTTRDEEYRGRERHPRTYPSSSFQRDDGEGEYEEESRGARPRYRRPSVFETVREEGQQSWARAKQQQQQQPSADRFSSSSQDRAPSPARQWWNTHTKQGGEPTSSRSLPSSASPPAPASPSYEHSHQWEDRLGQVKDRVKRQGFQTDVDHKMQEGRRWWQEQIQDAQRKGREGMDHVEDYGRKLGDRLRDRFEYQGRDVDGLDGSGMGPGDGPGQRYGRGGNEFQHHHHPHQFGYHPLGVGGQHPNPHGSVYSDDNWFHYEPSHGQRRGERGM</sequence>
<dbReference type="EMBL" id="JAAAJB010000265">
    <property type="protein sequence ID" value="KAG0259947.1"/>
    <property type="molecule type" value="Genomic_DNA"/>
</dbReference>
<feature type="compositionally biased region" description="Basic and acidic residues" evidence="2">
    <location>
        <begin position="393"/>
        <end position="412"/>
    </location>
</feature>
<keyword evidence="1" id="KW-0472">Membrane</keyword>
<feature type="compositionally biased region" description="Low complexity" evidence="2">
    <location>
        <begin position="576"/>
        <end position="585"/>
    </location>
</feature>
<dbReference type="GO" id="GO:0044284">
    <property type="term" value="C:mitochondrial crista junction"/>
    <property type="evidence" value="ECO:0007669"/>
    <property type="project" value="TreeGrafter"/>
</dbReference>
<feature type="region of interest" description="Disordered" evidence="2">
    <location>
        <begin position="671"/>
        <end position="747"/>
    </location>
</feature>
<feature type="transmembrane region" description="Helical" evidence="1">
    <location>
        <begin position="115"/>
        <end position="134"/>
    </location>
</feature>
<feature type="compositionally biased region" description="Gly residues" evidence="2">
    <location>
        <begin position="677"/>
        <end position="695"/>
    </location>
</feature>
<keyword evidence="1" id="KW-1133">Transmembrane helix</keyword>
<proteinExistence type="predicted"/>
<keyword evidence="4" id="KW-1185">Reference proteome</keyword>
<evidence type="ECO:0000256" key="2">
    <source>
        <dbReference type="SAM" id="MobiDB-lite"/>
    </source>
</evidence>
<dbReference type="PANTHER" id="PTHR28268">
    <property type="entry name" value="MICOS SUBUNIT MIC26"/>
    <property type="match status" value="1"/>
</dbReference>
<evidence type="ECO:0000256" key="1">
    <source>
        <dbReference type="RuleBase" id="RU363021"/>
    </source>
</evidence>
<reference evidence="3" key="1">
    <citation type="journal article" date="2020" name="Fungal Divers.">
        <title>Resolving the Mortierellaceae phylogeny through synthesis of multi-gene phylogenetics and phylogenomics.</title>
        <authorList>
            <person name="Vandepol N."/>
            <person name="Liber J."/>
            <person name="Desiro A."/>
            <person name="Na H."/>
            <person name="Kennedy M."/>
            <person name="Barry K."/>
            <person name="Grigoriev I.V."/>
            <person name="Miller A.N."/>
            <person name="O'Donnell K."/>
            <person name="Stajich J.E."/>
            <person name="Bonito G."/>
        </authorList>
    </citation>
    <scope>NUCLEOTIDE SEQUENCE</scope>
    <source>
        <strain evidence="3">BC1065</strain>
    </source>
</reference>
<dbReference type="Gene3D" id="1.20.120.20">
    <property type="entry name" value="Apolipoprotein"/>
    <property type="match status" value="1"/>
</dbReference>
<comment type="function">
    <text evidence="1">Component of the MICOS complex, a large protein complex of the mitochondrial inner membrane that plays crucial roles in the maintenance of crista junctions, inner membrane architecture, and formation of contact sites to the outer membrane.</text>
</comment>
<gene>
    <name evidence="3" type="ORF">DFQ27_003800</name>
</gene>